<evidence type="ECO:0000313" key="3">
    <source>
        <dbReference type="Proteomes" id="UP000187406"/>
    </source>
</evidence>
<feature type="region of interest" description="Disordered" evidence="1">
    <location>
        <begin position="1"/>
        <end position="29"/>
    </location>
</feature>
<dbReference type="AlphaFoldDB" id="A0A1Q3B5S9"/>
<name>A0A1Q3B5S9_CEPFO</name>
<evidence type="ECO:0000313" key="2">
    <source>
        <dbReference type="EMBL" id="GAV63330.1"/>
    </source>
</evidence>
<feature type="compositionally biased region" description="Polar residues" evidence="1">
    <location>
        <begin position="7"/>
        <end position="23"/>
    </location>
</feature>
<dbReference type="OrthoDB" id="1303539at2759"/>
<dbReference type="Proteomes" id="UP000187406">
    <property type="component" value="Unassembled WGS sequence"/>
</dbReference>
<accession>A0A1Q3B5S9</accession>
<dbReference type="EMBL" id="BDDD01000302">
    <property type="protein sequence ID" value="GAV63330.1"/>
    <property type="molecule type" value="Genomic_DNA"/>
</dbReference>
<evidence type="ECO:0000256" key="1">
    <source>
        <dbReference type="SAM" id="MobiDB-lite"/>
    </source>
</evidence>
<sequence>WRRGSWFTEQTDSNSEMGSSTKGLSHFLG</sequence>
<gene>
    <name evidence="2" type="ORF">CFOL_v3_06848</name>
</gene>
<comment type="caution">
    <text evidence="2">The sequence shown here is derived from an EMBL/GenBank/DDBJ whole genome shotgun (WGS) entry which is preliminary data.</text>
</comment>
<organism evidence="2 3">
    <name type="scientific">Cephalotus follicularis</name>
    <name type="common">Albany pitcher plant</name>
    <dbReference type="NCBI Taxonomy" id="3775"/>
    <lineage>
        <taxon>Eukaryota</taxon>
        <taxon>Viridiplantae</taxon>
        <taxon>Streptophyta</taxon>
        <taxon>Embryophyta</taxon>
        <taxon>Tracheophyta</taxon>
        <taxon>Spermatophyta</taxon>
        <taxon>Magnoliopsida</taxon>
        <taxon>eudicotyledons</taxon>
        <taxon>Gunneridae</taxon>
        <taxon>Pentapetalae</taxon>
        <taxon>rosids</taxon>
        <taxon>fabids</taxon>
        <taxon>Oxalidales</taxon>
        <taxon>Cephalotaceae</taxon>
        <taxon>Cephalotus</taxon>
    </lineage>
</organism>
<feature type="non-terminal residue" evidence="2">
    <location>
        <position position="1"/>
    </location>
</feature>
<reference evidence="3" key="1">
    <citation type="submission" date="2016-04" db="EMBL/GenBank/DDBJ databases">
        <title>Cephalotus genome sequencing.</title>
        <authorList>
            <person name="Fukushima K."/>
            <person name="Hasebe M."/>
            <person name="Fang X."/>
        </authorList>
    </citation>
    <scope>NUCLEOTIDE SEQUENCE [LARGE SCALE GENOMIC DNA]</scope>
    <source>
        <strain evidence="3">cv. St1</strain>
    </source>
</reference>
<protein>
    <submittedName>
        <fullName evidence="2">Uncharacterized protein</fullName>
    </submittedName>
</protein>
<proteinExistence type="predicted"/>
<keyword evidence="3" id="KW-1185">Reference proteome</keyword>